<dbReference type="Pfam" id="PF18928">
    <property type="entry name" value="DUF5677"/>
    <property type="match status" value="1"/>
</dbReference>
<sequence>MKPFIDLKQDSQEIKNLNQQINDWVGKHKETLLDNTRSDPQRIIIRRYLSVLYELCRQACACLDTKSFSTLEAMSRVIIEQSANMLYVSMDKGDNALALLRSSKQLTENNGKDWSTYLASQGAVNPAAQGRQKSGTTMLARFDKRWPNIGRYPGTKGLFRALGWESHYYAFYSPLCDSVHSFSDEMSVLVDLGELFSISMTEGEEALIYWNKERLRLAIYHYAIAIGLRAEAFSRCCNFLVPDLTDDLAESLSKKLNELIMRHDNFDHTRLEGLNSGTAKFEDFLINT</sequence>
<reference evidence="1 4" key="1">
    <citation type="submission" date="2015-01" db="EMBL/GenBank/DDBJ databases">
        <title>Genome Sequence of Pseudomonas antarctica CMS 35.</title>
        <authorList>
            <person name="Voget S."/>
            <person name="Chow J."/>
            <person name="Daniel R."/>
            <person name="Streit W."/>
        </authorList>
    </citation>
    <scope>NUCLEOTIDE SEQUENCE [LARGE SCALE GENOMIC DNA]</scope>
    <source>
        <strain evidence="1 4">CMS 35</strain>
    </source>
</reference>
<reference evidence="2 3" key="2">
    <citation type="submission" date="2016-10" db="EMBL/GenBank/DDBJ databases">
        <authorList>
            <person name="de Groot N.N."/>
        </authorList>
    </citation>
    <scope>NUCLEOTIDE SEQUENCE [LARGE SCALE GENOMIC DNA]</scope>
    <source>
        <strain evidence="2 3">BS2772</strain>
    </source>
</reference>
<gene>
    <name evidence="1" type="ORF">PSAN_19320</name>
    <name evidence="2" type="ORF">SAMN04490179_1296</name>
</gene>
<proteinExistence type="predicted"/>
<evidence type="ECO:0000313" key="4">
    <source>
        <dbReference type="Proteomes" id="UP000748067"/>
    </source>
</evidence>
<keyword evidence="4" id="KW-1185">Reference proteome</keyword>
<dbReference type="Proteomes" id="UP000748067">
    <property type="component" value="Unassembled WGS sequence"/>
</dbReference>
<dbReference type="OrthoDB" id="6978303at2"/>
<dbReference type="AlphaFoldDB" id="A0A1G9WNZ9"/>
<dbReference type="RefSeq" id="WP_083356460.1">
    <property type="nucleotide sequence ID" value="NZ_JXDI01000001.1"/>
</dbReference>
<name>A0A1G9WNZ9_9PSED</name>
<dbReference type="Proteomes" id="UP000182470">
    <property type="component" value="Chromosome I"/>
</dbReference>
<dbReference type="InterPro" id="IPR043733">
    <property type="entry name" value="DUF5677"/>
</dbReference>
<evidence type="ECO:0000313" key="1">
    <source>
        <dbReference type="EMBL" id="KAF2409527.1"/>
    </source>
</evidence>
<organism evidence="2 3">
    <name type="scientific">Pseudomonas antarctica</name>
    <dbReference type="NCBI Taxonomy" id="219572"/>
    <lineage>
        <taxon>Bacteria</taxon>
        <taxon>Pseudomonadati</taxon>
        <taxon>Pseudomonadota</taxon>
        <taxon>Gammaproteobacteria</taxon>
        <taxon>Pseudomonadales</taxon>
        <taxon>Pseudomonadaceae</taxon>
        <taxon>Pseudomonas</taxon>
    </lineage>
</organism>
<dbReference type="EMBL" id="LT629704">
    <property type="protein sequence ID" value="SDM86258.1"/>
    <property type="molecule type" value="Genomic_DNA"/>
</dbReference>
<protein>
    <submittedName>
        <fullName evidence="2">Uncharacterized protein</fullName>
    </submittedName>
</protein>
<accession>A0A1G9WNZ9</accession>
<evidence type="ECO:0000313" key="3">
    <source>
        <dbReference type="Proteomes" id="UP000182470"/>
    </source>
</evidence>
<dbReference type="EMBL" id="JXDI01000001">
    <property type="protein sequence ID" value="KAF2409527.1"/>
    <property type="molecule type" value="Genomic_DNA"/>
</dbReference>
<evidence type="ECO:0000313" key="2">
    <source>
        <dbReference type="EMBL" id="SDM86258.1"/>
    </source>
</evidence>